<keyword evidence="5" id="KW-1185">Reference proteome</keyword>
<reference evidence="3 4" key="1">
    <citation type="submission" date="2018-01" db="EMBL/GenBank/DDBJ databases">
        <title>Draft genome sequences of Chryseobacterium lactis NCTC11390, Chryseobacterium oncorhynchi 701B-08, and Chryseobacterium viscerum 687B-08.</title>
        <authorList>
            <person name="Jeong J.-J."/>
            <person name="Lee Y.J."/>
            <person name="Park B."/>
            <person name="Choi I.-G."/>
            <person name="Kim K.D."/>
        </authorList>
    </citation>
    <scope>NUCLEOTIDE SEQUENCE [LARGE SCALE GENOMIC DNA]</scope>
    <source>
        <strain evidence="3 4">NCTC11390</strain>
    </source>
</reference>
<sequence>MNKLMIKEQNSLYHDEVITTESIVKDKWYSQSKYLAAGIIFGIIFVKAEVISWFRIQEMFRLQSFHMYGIIGSAVLVGIVSVWLIKKFNIKTIHGEPISIAPKKFNRGQIYGGLIFGFGWAITGACPGPLFAQIGTGALAVSVTLLSAVAGTWVYGYLRDKLPH</sequence>
<organism evidence="3 4">
    <name type="scientific">Chryseobacterium lactis</name>
    <dbReference type="NCBI Taxonomy" id="1241981"/>
    <lineage>
        <taxon>Bacteria</taxon>
        <taxon>Pseudomonadati</taxon>
        <taxon>Bacteroidota</taxon>
        <taxon>Flavobacteriia</taxon>
        <taxon>Flavobacteriales</taxon>
        <taxon>Weeksellaceae</taxon>
        <taxon>Chryseobacterium group</taxon>
        <taxon>Chryseobacterium</taxon>
    </lineage>
</organism>
<keyword evidence="1" id="KW-0472">Membrane</keyword>
<feature type="transmembrane region" description="Helical" evidence="1">
    <location>
        <begin position="34"/>
        <end position="54"/>
    </location>
</feature>
<keyword evidence="1" id="KW-1133">Transmembrane helix</keyword>
<evidence type="ECO:0000313" key="2">
    <source>
        <dbReference type="EMBL" id="AZA82901.1"/>
    </source>
</evidence>
<dbReference type="OrthoDB" id="9790409at2"/>
<evidence type="ECO:0000313" key="5">
    <source>
        <dbReference type="Proteomes" id="UP000279972"/>
    </source>
</evidence>
<evidence type="ECO:0000256" key="1">
    <source>
        <dbReference type="SAM" id="Phobius"/>
    </source>
</evidence>
<evidence type="ECO:0000313" key="4">
    <source>
        <dbReference type="Proteomes" id="UP000236262"/>
    </source>
</evidence>
<dbReference type="EMBL" id="PPEH01000007">
    <property type="protein sequence ID" value="PNW12431.1"/>
    <property type="molecule type" value="Genomic_DNA"/>
</dbReference>
<dbReference type="EMBL" id="CP033924">
    <property type="protein sequence ID" value="AZA82901.1"/>
    <property type="molecule type" value="Genomic_DNA"/>
</dbReference>
<dbReference type="InterPro" id="IPR007272">
    <property type="entry name" value="Sulf_transp_TsuA/YedE"/>
</dbReference>
<dbReference type="AlphaFoldDB" id="A0A3G6RHD1"/>
<feature type="transmembrane region" description="Helical" evidence="1">
    <location>
        <begin position="66"/>
        <end position="85"/>
    </location>
</feature>
<accession>A0A3G6RHD1</accession>
<dbReference type="Proteomes" id="UP000279972">
    <property type="component" value="Chromosome"/>
</dbReference>
<protein>
    <submittedName>
        <fullName evidence="3">Transporter</fullName>
    </submittedName>
</protein>
<dbReference type="Proteomes" id="UP000236262">
    <property type="component" value="Unassembled WGS sequence"/>
</dbReference>
<evidence type="ECO:0000313" key="3">
    <source>
        <dbReference type="EMBL" id="PNW12431.1"/>
    </source>
</evidence>
<keyword evidence="1" id="KW-0812">Transmembrane</keyword>
<name>A0A3G6RHD1_CHRLC</name>
<dbReference type="Pfam" id="PF04143">
    <property type="entry name" value="Sulf_transp"/>
    <property type="match status" value="1"/>
</dbReference>
<gene>
    <name evidence="3" type="ORF">C1637_17850</name>
    <name evidence="2" type="ORF">EG342_13900</name>
</gene>
<dbReference type="KEGG" id="clac:EG342_13900"/>
<feature type="transmembrane region" description="Helical" evidence="1">
    <location>
        <begin position="110"/>
        <end position="132"/>
    </location>
</feature>
<feature type="transmembrane region" description="Helical" evidence="1">
    <location>
        <begin position="138"/>
        <end position="158"/>
    </location>
</feature>
<proteinExistence type="predicted"/>
<reference evidence="2 5" key="2">
    <citation type="submission" date="2018-11" db="EMBL/GenBank/DDBJ databases">
        <title>Proposal to divide the Flavobacteriaceae and reorganize its genera based on Amino Acid Identity values calculated from whole genome sequences.</title>
        <authorList>
            <person name="Nicholson A.C."/>
            <person name="Gulvik C.A."/>
            <person name="Whitney A.M."/>
            <person name="Humrighouse B.W."/>
            <person name="Bell M."/>
            <person name="Holmes B."/>
            <person name="Steigerwalt A.G."/>
            <person name="Villarma A."/>
            <person name="Sheth M."/>
            <person name="Batra D."/>
            <person name="Pryor J."/>
            <person name="Bernardet J.-F."/>
            <person name="Hugo C."/>
            <person name="Kampfer P."/>
            <person name="Newman J."/>
            <person name="McQuiston J.R."/>
        </authorList>
    </citation>
    <scope>NUCLEOTIDE SEQUENCE [LARGE SCALE GENOMIC DNA]</scope>
    <source>
        <strain evidence="2 5">KC_1864</strain>
    </source>
</reference>